<dbReference type="EMBL" id="JANJYJ010000004">
    <property type="protein sequence ID" value="KAK3218775.1"/>
    <property type="molecule type" value="Genomic_DNA"/>
</dbReference>
<dbReference type="Proteomes" id="UP001281410">
    <property type="component" value="Unassembled WGS sequence"/>
</dbReference>
<dbReference type="AlphaFoldDB" id="A0AAE0AJI2"/>
<name>A0AAE0AJI2_9ROSI</name>
<proteinExistence type="predicted"/>
<reference evidence="1" key="1">
    <citation type="journal article" date="2023" name="Plant J.">
        <title>Genome sequences and population genomics provide insights into the demographic history, inbreeding, and mutation load of two 'living fossil' tree species of Dipteronia.</title>
        <authorList>
            <person name="Feng Y."/>
            <person name="Comes H.P."/>
            <person name="Chen J."/>
            <person name="Zhu S."/>
            <person name="Lu R."/>
            <person name="Zhang X."/>
            <person name="Li P."/>
            <person name="Qiu J."/>
            <person name="Olsen K.M."/>
            <person name="Qiu Y."/>
        </authorList>
    </citation>
    <scope>NUCLEOTIDE SEQUENCE</scope>
    <source>
        <strain evidence="1">NBL</strain>
    </source>
</reference>
<keyword evidence="2" id="KW-1185">Reference proteome</keyword>
<protein>
    <submittedName>
        <fullName evidence="1">Uncharacterized protein</fullName>
    </submittedName>
</protein>
<comment type="caution">
    <text evidence="1">The sequence shown here is derived from an EMBL/GenBank/DDBJ whole genome shotgun (WGS) entry which is preliminary data.</text>
</comment>
<organism evidence="1 2">
    <name type="scientific">Dipteronia sinensis</name>
    <dbReference type="NCBI Taxonomy" id="43782"/>
    <lineage>
        <taxon>Eukaryota</taxon>
        <taxon>Viridiplantae</taxon>
        <taxon>Streptophyta</taxon>
        <taxon>Embryophyta</taxon>
        <taxon>Tracheophyta</taxon>
        <taxon>Spermatophyta</taxon>
        <taxon>Magnoliopsida</taxon>
        <taxon>eudicotyledons</taxon>
        <taxon>Gunneridae</taxon>
        <taxon>Pentapetalae</taxon>
        <taxon>rosids</taxon>
        <taxon>malvids</taxon>
        <taxon>Sapindales</taxon>
        <taxon>Sapindaceae</taxon>
        <taxon>Hippocastanoideae</taxon>
        <taxon>Acereae</taxon>
        <taxon>Dipteronia</taxon>
    </lineage>
</organism>
<evidence type="ECO:0000313" key="1">
    <source>
        <dbReference type="EMBL" id="KAK3218775.1"/>
    </source>
</evidence>
<accession>A0AAE0AJI2</accession>
<sequence length="183" mass="20858">MVMKRFEQMDDSGIIKKEIDELANPKSAYLVEPIVKTKVRGRPTQKLDTSTRRDLSQFEYVLATLDNPSQRKTSSHQPNTPQKERVHEVLHSLSYVESNPRQNHWRTMPETGHIIASKYNVVLALIPKQLRLIFLPLRSVTLPHSLYNSIMIGFVNGCHFIEVFIVPGSPMPPIAVKGLCGMR</sequence>
<evidence type="ECO:0000313" key="2">
    <source>
        <dbReference type="Proteomes" id="UP001281410"/>
    </source>
</evidence>
<gene>
    <name evidence="1" type="ORF">Dsin_012745</name>
</gene>